<protein>
    <submittedName>
        <fullName evidence="1">Uncharacterized protein</fullName>
    </submittedName>
</protein>
<dbReference type="Proteomes" id="UP000033123">
    <property type="component" value="Chromosome"/>
</dbReference>
<dbReference type="HOGENOM" id="CLU_3245417_0_0_2"/>
<organism evidence="1 2">
    <name type="scientific">Methanosarcina siciliae C2J</name>
    <dbReference type="NCBI Taxonomy" id="1434118"/>
    <lineage>
        <taxon>Archaea</taxon>
        <taxon>Methanobacteriati</taxon>
        <taxon>Methanobacteriota</taxon>
        <taxon>Stenosarchaea group</taxon>
        <taxon>Methanomicrobia</taxon>
        <taxon>Methanosarcinales</taxon>
        <taxon>Methanosarcinaceae</taxon>
        <taxon>Methanosarcina</taxon>
    </lineage>
</organism>
<evidence type="ECO:0000313" key="1">
    <source>
        <dbReference type="EMBL" id="AKB35796.1"/>
    </source>
</evidence>
<name>A0A0E3LCM8_9EURY</name>
<gene>
    <name evidence="1" type="ORF">MSSAC_1206</name>
</gene>
<sequence length="42" mass="4867">MKCIISKCPVCGSNNYHNVQVRIEETKKNLSLKDVNEIYIKI</sequence>
<dbReference type="AlphaFoldDB" id="A0A0E3LCM8"/>
<dbReference type="KEGG" id="msj:MSSAC_1206"/>
<evidence type="ECO:0000313" key="2">
    <source>
        <dbReference type="Proteomes" id="UP000033123"/>
    </source>
</evidence>
<accession>A0A0E3LCM8</accession>
<dbReference type="EMBL" id="CP009508">
    <property type="protein sequence ID" value="AKB35796.1"/>
    <property type="molecule type" value="Genomic_DNA"/>
</dbReference>
<proteinExistence type="predicted"/>
<reference evidence="1 2" key="1">
    <citation type="submission" date="2014-07" db="EMBL/GenBank/DDBJ databases">
        <title>Methanogenic archaea and the global carbon cycle.</title>
        <authorList>
            <person name="Henriksen J.R."/>
            <person name="Luke J."/>
            <person name="Reinhart S."/>
            <person name="Benedict M.N."/>
            <person name="Youngblut N.D."/>
            <person name="Metcalf M.E."/>
            <person name="Whitaker R.J."/>
            <person name="Metcalf W.W."/>
        </authorList>
    </citation>
    <scope>NUCLEOTIDE SEQUENCE [LARGE SCALE GENOMIC DNA]</scope>
    <source>
        <strain evidence="1 2">C2J</strain>
    </source>
</reference>
<dbReference type="PATRIC" id="fig|1434118.4.peg.1537"/>